<feature type="domain" description="C-type lectin" evidence="13">
    <location>
        <begin position="1536"/>
        <end position="1659"/>
    </location>
</feature>
<dbReference type="PROSITE" id="PS50041">
    <property type="entry name" value="C_TYPE_LECTIN_2"/>
    <property type="match status" value="10"/>
</dbReference>
<feature type="domain" description="C-type lectin" evidence="13">
    <location>
        <begin position="370"/>
        <end position="489"/>
    </location>
</feature>
<evidence type="ECO:0000256" key="2">
    <source>
        <dbReference type="ARBA" id="ARBA00022583"/>
    </source>
</evidence>
<keyword evidence="2" id="KW-0254">Endocytosis</keyword>
<feature type="domain" description="C-type lectin" evidence="13">
    <location>
        <begin position="1105"/>
        <end position="1210"/>
    </location>
</feature>
<feature type="domain" description="C-type lectin" evidence="13">
    <location>
        <begin position="1245"/>
        <end position="1354"/>
    </location>
</feature>
<dbReference type="InterPro" id="IPR035992">
    <property type="entry name" value="Ricin_B-like_lectins"/>
</dbReference>
<dbReference type="CDD" id="cd00037">
    <property type="entry name" value="CLECT"/>
    <property type="match status" value="10"/>
</dbReference>
<evidence type="ECO:0000256" key="9">
    <source>
        <dbReference type="ARBA" id="ARBA00023170"/>
    </source>
</evidence>
<dbReference type="OrthoDB" id="6153550at2759"/>
<dbReference type="Gene3D" id="2.80.10.50">
    <property type="match status" value="1"/>
</dbReference>
<keyword evidence="6 12" id="KW-1133">Transmembrane helix</keyword>
<keyword evidence="8 11" id="KW-1015">Disulfide bond</keyword>
<feature type="domain" description="C-type lectin" evidence="13">
    <location>
        <begin position="820"/>
        <end position="931"/>
    </location>
</feature>
<dbReference type="InterPro" id="IPR013806">
    <property type="entry name" value="Kringle-like"/>
</dbReference>
<evidence type="ECO:0000313" key="16">
    <source>
        <dbReference type="Proteomes" id="UP001046870"/>
    </source>
</evidence>
<evidence type="ECO:0000256" key="4">
    <source>
        <dbReference type="ARBA" id="ARBA00022729"/>
    </source>
</evidence>
<dbReference type="InterPro" id="IPR036943">
    <property type="entry name" value="FN_type2_sf"/>
</dbReference>
<dbReference type="EMBL" id="JAFDVH010000015">
    <property type="protein sequence ID" value="KAG7464107.1"/>
    <property type="molecule type" value="Genomic_DNA"/>
</dbReference>
<name>A0A9D3PMQ3_MEGAT</name>
<keyword evidence="9" id="KW-0675">Receptor</keyword>
<feature type="domain" description="Fibronectin type-II" evidence="14">
    <location>
        <begin position="169"/>
        <end position="217"/>
    </location>
</feature>
<feature type="domain" description="C-type lectin" evidence="13">
    <location>
        <begin position="654"/>
        <end position="762"/>
    </location>
</feature>
<dbReference type="InterPro" id="IPR000562">
    <property type="entry name" value="FN_type2_dom"/>
</dbReference>
<evidence type="ECO:0000256" key="6">
    <source>
        <dbReference type="ARBA" id="ARBA00022989"/>
    </source>
</evidence>
<feature type="disulfide bond" evidence="11">
    <location>
        <begin position="174"/>
        <end position="200"/>
    </location>
</feature>
<organism evidence="15 16">
    <name type="scientific">Megalops atlanticus</name>
    <name type="common">Tarpon</name>
    <name type="synonym">Clupea gigantea</name>
    <dbReference type="NCBI Taxonomy" id="7932"/>
    <lineage>
        <taxon>Eukaryota</taxon>
        <taxon>Metazoa</taxon>
        <taxon>Chordata</taxon>
        <taxon>Craniata</taxon>
        <taxon>Vertebrata</taxon>
        <taxon>Euteleostomi</taxon>
        <taxon>Actinopterygii</taxon>
        <taxon>Neopterygii</taxon>
        <taxon>Teleostei</taxon>
        <taxon>Elopiformes</taxon>
        <taxon>Megalopidae</taxon>
        <taxon>Megalops</taxon>
    </lineage>
</organism>
<dbReference type="CDD" id="cd00062">
    <property type="entry name" value="FN2"/>
    <property type="match status" value="1"/>
</dbReference>
<evidence type="ECO:0000256" key="11">
    <source>
        <dbReference type="PROSITE-ProRule" id="PRU00479"/>
    </source>
</evidence>
<dbReference type="Pfam" id="PF00040">
    <property type="entry name" value="fn2"/>
    <property type="match status" value="1"/>
</dbReference>
<comment type="caution">
    <text evidence="15">The sequence shown here is derived from an EMBL/GenBank/DDBJ whole genome shotgun (WGS) entry which is preliminary data.</text>
</comment>
<dbReference type="Pfam" id="PF00059">
    <property type="entry name" value="Lectin_C"/>
    <property type="match status" value="9"/>
</dbReference>
<dbReference type="FunFam" id="3.10.100.10:FF:000047">
    <property type="entry name" value="lymphocyte antigen 75"/>
    <property type="match status" value="1"/>
</dbReference>
<keyword evidence="5" id="KW-0677">Repeat</keyword>
<dbReference type="InterPro" id="IPR016186">
    <property type="entry name" value="C-type_lectin-like/link_sf"/>
</dbReference>
<dbReference type="GO" id="GO:0016020">
    <property type="term" value="C:membrane"/>
    <property type="evidence" value="ECO:0007669"/>
    <property type="project" value="UniProtKB-SubCell"/>
</dbReference>
<dbReference type="InterPro" id="IPR018378">
    <property type="entry name" value="C-type_lectin_CS"/>
</dbReference>
<keyword evidence="10" id="KW-0325">Glycoprotein</keyword>
<dbReference type="Gene3D" id="3.10.100.10">
    <property type="entry name" value="Mannose-Binding Protein A, subunit A"/>
    <property type="match status" value="10"/>
</dbReference>
<dbReference type="InterPro" id="IPR000772">
    <property type="entry name" value="Ricin_B_lectin"/>
</dbReference>
<protein>
    <recommendedName>
        <fullName evidence="17">Lymphocyte antigen 75</fullName>
    </recommendedName>
</protein>
<feature type="domain" description="C-type lectin" evidence="13">
    <location>
        <begin position="230"/>
        <end position="344"/>
    </location>
</feature>
<dbReference type="GO" id="GO:0006897">
    <property type="term" value="P:endocytosis"/>
    <property type="evidence" value="ECO:0007669"/>
    <property type="project" value="UniProtKB-KW"/>
</dbReference>
<feature type="disulfide bond" evidence="11">
    <location>
        <begin position="188"/>
        <end position="215"/>
    </location>
</feature>
<comment type="subcellular location">
    <subcellularLocation>
        <location evidence="1">Membrane</location>
        <topology evidence="1">Single-pass membrane protein</topology>
    </subcellularLocation>
</comment>
<feature type="domain" description="C-type lectin" evidence="13">
    <location>
        <begin position="509"/>
        <end position="613"/>
    </location>
</feature>
<dbReference type="SMART" id="SM00034">
    <property type="entry name" value="CLECT"/>
    <property type="match status" value="10"/>
</dbReference>
<evidence type="ECO:0000256" key="1">
    <source>
        <dbReference type="ARBA" id="ARBA00004167"/>
    </source>
</evidence>
<feature type="domain" description="C-type lectin" evidence="13">
    <location>
        <begin position="958"/>
        <end position="1078"/>
    </location>
</feature>
<keyword evidence="3 12" id="KW-0812">Transmembrane</keyword>
<dbReference type="InterPro" id="IPR050111">
    <property type="entry name" value="C-type_lectin/snaclec_domain"/>
</dbReference>
<gene>
    <name evidence="15" type="ORF">MATL_G00183710</name>
</gene>
<dbReference type="PROSITE" id="PS00615">
    <property type="entry name" value="C_TYPE_LECTIN_1"/>
    <property type="match status" value="1"/>
</dbReference>
<evidence type="ECO:0000256" key="5">
    <source>
        <dbReference type="ARBA" id="ARBA00022737"/>
    </source>
</evidence>
<dbReference type="PROSITE" id="PS50231">
    <property type="entry name" value="RICIN_B_LECTIN"/>
    <property type="match status" value="1"/>
</dbReference>
<evidence type="ECO:0000256" key="12">
    <source>
        <dbReference type="SAM" id="Phobius"/>
    </source>
</evidence>
<dbReference type="PROSITE" id="PS51092">
    <property type="entry name" value="FN2_2"/>
    <property type="match status" value="1"/>
</dbReference>
<evidence type="ECO:0000256" key="8">
    <source>
        <dbReference type="ARBA" id="ARBA00023157"/>
    </source>
</evidence>
<dbReference type="InterPro" id="IPR016187">
    <property type="entry name" value="CTDL_fold"/>
</dbReference>
<keyword evidence="7 12" id="KW-0472">Membrane</keyword>
<keyword evidence="4" id="KW-0732">Signal</keyword>
<dbReference type="FunFam" id="3.10.100.10:FF:000036">
    <property type="entry name" value="Lymphocyte antigen 75"/>
    <property type="match status" value="1"/>
</dbReference>
<evidence type="ECO:0000259" key="14">
    <source>
        <dbReference type="PROSITE" id="PS51092"/>
    </source>
</evidence>
<dbReference type="SMART" id="SM00458">
    <property type="entry name" value="RICIN"/>
    <property type="match status" value="1"/>
</dbReference>
<dbReference type="SUPFAM" id="SSF56436">
    <property type="entry name" value="C-type lectin-like"/>
    <property type="match status" value="10"/>
</dbReference>
<evidence type="ECO:0000313" key="15">
    <source>
        <dbReference type="EMBL" id="KAG7464107.1"/>
    </source>
</evidence>
<evidence type="ECO:0000259" key="13">
    <source>
        <dbReference type="PROSITE" id="PS50041"/>
    </source>
</evidence>
<dbReference type="PANTHER" id="PTHR22803">
    <property type="entry name" value="MANNOSE, PHOSPHOLIPASE, LECTIN RECEPTOR RELATED"/>
    <property type="match status" value="1"/>
</dbReference>
<dbReference type="SUPFAM" id="SSF57440">
    <property type="entry name" value="Kringle-like"/>
    <property type="match status" value="1"/>
</dbReference>
<evidence type="ECO:0000256" key="7">
    <source>
        <dbReference type="ARBA" id="ARBA00023136"/>
    </source>
</evidence>
<dbReference type="Pfam" id="PF24562">
    <property type="entry name" value="CysR_MRC2_N"/>
    <property type="match status" value="1"/>
</dbReference>
<proteinExistence type="predicted"/>
<evidence type="ECO:0008006" key="17">
    <source>
        <dbReference type="Google" id="ProtNLM"/>
    </source>
</evidence>
<dbReference type="Proteomes" id="UP001046870">
    <property type="component" value="Chromosome 15"/>
</dbReference>
<reference evidence="15" key="1">
    <citation type="submission" date="2021-01" db="EMBL/GenBank/DDBJ databases">
        <authorList>
            <person name="Zahm M."/>
            <person name="Roques C."/>
            <person name="Cabau C."/>
            <person name="Klopp C."/>
            <person name="Donnadieu C."/>
            <person name="Jouanno E."/>
            <person name="Lampietro C."/>
            <person name="Louis A."/>
            <person name="Herpin A."/>
            <person name="Echchiki A."/>
            <person name="Berthelot C."/>
            <person name="Parey E."/>
            <person name="Roest-Crollius H."/>
            <person name="Braasch I."/>
            <person name="Postlethwait J."/>
            <person name="Bobe J."/>
            <person name="Montfort J."/>
            <person name="Bouchez O."/>
            <person name="Begum T."/>
            <person name="Mejri S."/>
            <person name="Adams A."/>
            <person name="Chen W.-J."/>
            <person name="Guiguen Y."/>
        </authorList>
    </citation>
    <scope>NUCLEOTIDE SEQUENCE</scope>
    <source>
        <strain evidence="15">YG-15Mar2019-1</strain>
        <tissue evidence="15">Brain</tissue>
    </source>
</reference>
<feature type="domain" description="C-type lectin" evidence="13">
    <location>
        <begin position="1393"/>
        <end position="1497"/>
    </location>
</feature>
<accession>A0A9D3PMQ3</accession>
<dbReference type="SMART" id="SM00059">
    <property type="entry name" value="FN2"/>
    <property type="match status" value="1"/>
</dbReference>
<evidence type="ECO:0000256" key="10">
    <source>
        <dbReference type="ARBA" id="ARBA00023180"/>
    </source>
</evidence>
<evidence type="ECO:0000256" key="3">
    <source>
        <dbReference type="ARBA" id="ARBA00022692"/>
    </source>
</evidence>
<feature type="transmembrane region" description="Helical" evidence="12">
    <location>
        <begin position="1670"/>
        <end position="1691"/>
    </location>
</feature>
<dbReference type="InterPro" id="IPR001304">
    <property type="entry name" value="C-type_lectin-like"/>
</dbReference>
<dbReference type="SUPFAM" id="SSF50370">
    <property type="entry name" value="Ricin B-like lectins"/>
    <property type="match status" value="1"/>
</dbReference>
<dbReference type="Gene3D" id="2.10.10.10">
    <property type="entry name" value="Fibronectin, type II, collagen-binding"/>
    <property type="match status" value="1"/>
</dbReference>
<sequence>MDGGTKDITERYIYMCAFLLVGLTAIHSGNCALTQNSGEDIFTIRHVSSGQCLQADLQGVRVGACRGSPAEQWKWGWGNRLFHVDTARCLGLQPGAVTPTLLNCTSGGDTLSWLCEEEAVYVRSELYLSAANGTAVVQDKSRQGWTRGNSSESICHRPYKVMHTTKGNSFGAPCMFPFLYNGTWFHGCFPDDSGKNYTRCSTTSDYDTDGKWGICLNYEEGCGPLWSASDSGNCYQSNTEAQVSWHEARASCWSQGADLLSITSLEELALVNATDHPDLMWIGLNQLNMAQGWQWSDGSPLTLVNWNEGMTEVSALTESDCAVVTSEGRWEKTACDRKLPYLCEKAASRKQPENPWVLKATKCPEGWFAWNGFCYQMSKELLSQGDTVVRCGANQALLASIGSLAEVEAISTEFHNSTVGAFDVWIGLMNERSPPLFQWMDKTSVSFTYWARNEPAAPSDSHSTCVSYSGEFHQWKVTPCGNKLRYLCKKRGQDLGTVVRAGCPSDGDWVRHGNACYKVDTKPVLFKDRCDLTIMNRFEQAFISSLIREKSETQYYWTGLQDINNTGEYHWSTREIPVDRVTYTNWAPNEPGRGGRCAVMSIGKLGWWELKDCAGFRAGSVCKKEIGPHRAPDPEPDPNAPCPPGWDSRPSLHYCYKVFHEERLSRKRSWEEAERFCEALGAHLPSFSEPDEFRVLHGIMRDQISSDRFFWVGLNRRNPIFDEGSPWEWSDGRPVSTFLLHNIREDDEYNRDCLAFKVVKWRHHRGFFFSLLHSYSEAYLATPFNCDAQLEWVCQIPRGSTPQMPAWFNPHGHHESSIFVDGTEFWFVNDTRLSNEEAELYCSGNGSKLAEPRSSSAVGQILTQLAQLSSGRTSWWVNIRDMRSLYPWPMTGMHHYHNYNLRFLGRCPALSTSMMPDYSYSCEQRLPFVCEKINATSVEKDPRPHPKGLPCKEGELAFKDKCYMVGKKRYLPFSKASEQCAKDGGTLLTISSQVEQDFISSLSDQPNKSWIGLRFKHNELEWVDNSPITFNNFHSLLHGQQRTLLINIFDLENAAPCVFMYHDPNPAMMGSWDFSSCQDTQYVSVCQRYADKPEEPWIPKGRFHVKEHTYKILQENMTWFMARSKCANEDMDLASISDIYQQVNLSVTTSRFNGPLWIGFFSEDDGIHYRWTDHTHTVFSRWSPEPTSGRCVYLDTDGFWKATDCEDELPGAICHVPRDDHAELPPEHVNVKCPHKANGPTWIPFRSHCYTFQLAASRWDSFVKRNVRETCKNVDPDAEILTIRNEAENEFVRQQLQHFKDLVDYVWIGVFNDSADNKLKWYDGTYVQYSNWKDGRPNVTDSFMAGLNKEGLWELVKNQRYYARFRQLTIIACKLDYDSKEDFSKNVDDYKEYRNLNYSVIQERLTWYEALRKCGSTGGHLASIHDVQQDAHLELLAKIDGFPLWIGLSSQDDRGSPREWSDGTAFNYEPGAYTHSDPEGSCIVVNTRGAWERKNCSSVQDGAICYHSTTPRSSPQSSPASSDCPQGTGTSKWIQFKDHCYAFDMTFYNYSVYTMEDAKAVCGRLHTSSQLLTIKDHDENNFVSRYVREDPLITSRVWLGLDLDKKDNPRWVDGSTLVFKNWDASSAKDTELNCAAMISANDGVWSRVSCSQSRSRIVCKAPVRSRGTSVAVAFFLITVVTLLAAAVFVLYKKNRSRFTSTIRYQRNFDECDTTSIINDTE</sequence>
<keyword evidence="16" id="KW-1185">Reference proteome</keyword>
<feature type="transmembrane region" description="Helical" evidence="12">
    <location>
        <begin position="12"/>
        <end position="29"/>
    </location>
</feature>